<feature type="signal peptide" evidence="1">
    <location>
        <begin position="1"/>
        <end position="25"/>
    </location>
</feature>
<evidence type="ECO:0000256" key="1">
    <source>
        <dbReference type="SAM" id="SignalP"/>
    </source>
</evidence>
<name>A0A3S1AVY2_ELYCH</name>
<comment type="caution">
    <text evidence="2">The sequence shown here is derived from an EMBL/GenBank/DDBJ whole genome shotgun (WGS) entry which is preliminary data.</text>
</comment>
<keyword evidence="3" id="KW-1185">Reference proteome</keyword>
<dbReference type="AlphaFoldDB" id="A0A3S1AVY2"/>
<gene>
    <name evidence="2" type="ORF">EGW08_018565</name>
</gene>
<reference evidence="2 3" key="1">
    <citation type="submission" date="2019-01" db="EMBL/GenBank/DDBJ databases">
        <title>A draft genome assembly of the solar-powered sea slug Elysia chlorotica.</title>
        <authorList>
            <person name="Cai H."/>
            <person name="Li Q."/>
            <person name="Fang X."/>
            <person name="Li J."/>
            <person name="Curtis N.E."/>
            <person name="Altenburger A."/>
            <person name="Shibata T."/>
            <person name="Feng M."/>
            <person name="Maeda T."/>
            <person name="Schwartz J.A."/>
            <person name="Shigenobu S."/>
            <person name="Lundholm N."/>
            <person name="Nishiyama T."/>
            <person name="Yang H."/>
            <person name="Hasebe M."/>
            <person name="Li S."/>
            <person name="Pierce S.K."/>
            <person name="Wang J."/>
        </authorList>
    </citation>
    <scope>NUCLEOTIDE SEQUENCE [LARGE SCALE GENOMIC DNA]</scope>
    <source>
        <strain evidence="2">EC2010</strain>
        <tissue evidence="2">Whole organism of an adult</tissue>
    </source>
</reference>
<proteinExistence type="predicted"/>
<feature type="non-terminal residue" evidence="2">
    <location>
        <position position="210"/>
    </location>
</feature>
<accession>A0A3S1AVY2</accession>
<keyword evidence="1" id="KW-0732">Signal</keyword>
<evidence type="ECO:0000313" key="2">
    <source>
        <dbReference type="EMBL" id="RUS73683.1"/>
    </source>
</evidence>
<feature type="chain" id="PRO_5018566210" description="VWF/SSPO/Zonadhesin-like cysteine-rich domain-containing protein" evidence="1">
    <location>
        <begin position="26"/>
        <end position="210"/>
    </location>
</feature>
<sequence length="210" mass="22720">MHFRMASVMVGLLAFAVLSQFGVNAGPVPSNEENEKCDALLKACSTSFSKDLFRSMLRADLLCRALNSFISCLNNVACPHHEHIKQQAVDTITPTVLDKAPGCQLIALGSGGAETTTEASTTVADATSKIMWSASPVTEAIVELTTKAPMTTDDNTDAIEKECTPALNECANKYQTDLGDGWFTVDKLCRCVARLRSFIYSVMLVCTPMR</sequence>
<protein>
    <recommendedName>
        <fullName evidence="4">VWF/SSPO/Zonadhesin-like cysteine-rich domain-containing protein</fullName>
    </recommendedName>
</protein>
<evidence type="ECO:0000313" key="3">
    <source>
        <dbReference type="Proteomes" id="UP000271974"/>
    </source>
</evidence>
<dbReference type="EMBL" id="RQTK01000911">
    <property type="protein sequence ID" value="RUS73683.1"/>
    <property type="molecule type" value="Genomic_DNA"/>
</dbReference>
<organism evidence="2 3">
    <name type="scientific">Elysia chlorotica</name>
    <name type="common">Eastern emerald elysia</name>
    <name type="synonym">Sea slug</name>
    <dbReference type="NCBI Taxonomy" id="188477"/>
    <lineage>
        <taxon>Eukaryota</taxon>
        <taxon>Metazoa</taxon>
        <taxon>Spiralia</taxon>
        <taxon>Lophotrochozoa</taxon>
        <taxon>Mollusca</taxon>
        <taxon>Gastropoda</taxon>
        <taxon>Heterobranchia</taxon>
        <taxon>Euthyneura</taxon>
        <taxon>Panpulmonata</taxon>
        <taxon>Sacoglossa</taxon>
        <taxon>Placobranchoidea</taxon>
        <taxon>Plakobranchidae</taxon>
        <taxon>Elysia</taxon>
    </lineage>
</organism>
<evidence type="ECO:0008006" key="4">
    <source>
        <dbReference type="Google" id="ProtNLM"/>
    </source>
</evidence>
<dbReference type="Proteomes" id="UP000271974">
    <property type="component" value="Unassembled WGS sequence"/>
</dbReference>